<dbReference type="AlphaFoldDB" id="A0A2N0RH33"/>
<name>A0A2N0RH33_9GLOM</name>
<dbReference type="Proteomes" id="UP000232688">
    <property type="component" value="Unassembled WGS sequence"/>
</dbReference>
<gene>
    <name evidence="2" type="ORF">RhiirA1_464927</name>
</gene>
<feature type="region of interest" description="Disordered" evidence="1">
    <location>
        <begin position="1"/>
        <end position="30"/>
    </location>
</feature>
<dbReference type="VEuPathDB" id="FungiDB:RhiirA1_464927"/>
<evidence type="ECO:0000313" key="2">
    <source>
        <dbReference type="EMBL" id="PKC62602.1"/>
    </source>
</evidence>
<comment type="caution">
    <text evidence="2">The sequence shown here is derived from an EMBL/GenBank/DDBJ whole genome shotgun (WGS) entry which is preliminary data.</text>
</comment>
<feature type="compositionally biased region" description="Polar residues" evidence="1">
    <location>
        <begin position="1"/>
        <end position="11"/>
    </location>
</feature>
<evidence type="ECO:0000256" key="1">
    <source>
        <dbReference type="SAM" id="MobiDB-lite"/>
    </source>
</evidence>
<dbReference type="EMBL" id="LLXH01000836">
    <property type="protein sequence ID" value="PKC62602.1"/>
    <property type="molecule type" value="Genomic_DNA"/>
</dbReference>
<protein>
    <submittedName>
        <fullName evidence="2">Uncharacterized protein</fullName>
    </submittedName>
</protein>
<organism evidence="2 3">
    <name type="scientific">Rhizophagus irregularis</name>
    <dbReference type="NCBI Taxonomy" id="588596"/>
    <lineage>
        <taxon>Eukaryota</taxon>
        <taxon>Fungi</taxon>
        <taxon>Fungi incertae sedis</taxon>
        <taxon>Mucoromycota</taxon>
        <taxon>Glomeromycotina</taxon>
        <taxon>Glomeromycetes</taxon>
        <taxon>Glomerales</taxon>
        <taxon>Glomeraceae</taxon>
        <taxon>Rhizophagus</taxon>
    </lineage>
</organism>
<reference evidence="2 3" key="1">
    <citation type="submission" date="2017-10" db="EMBL/GenBank/DDBJ databases">
        <title>Extensive intraspecific genome diversity in a model arbuscular mycorrhizal fungus.</title>
        <authorList>
            <person name="Chen E.C.H."/>
            <person name="Morin E."/>
            <person name="Baudet D."/>
            <person name="Noel J."/>
            <person name="Ndikumana S."/>
            <person name="Charron P."/>
            <person name="St-Onge C."/>
            <person name="Giorgi J."/>
            <person name="Grigoriev I.V."/>
            <person name="Roux C."/>
            <person name="Martin F.M."/>
            <person name="Corradi N."/>
        </authorList>
    </citation>
    <scope>NUCLEOTIDE SEQUENCE [LARGE SCALE GENOMIC DNA]</scope>
    <source>
        <strain evidence="2 3">A1</strain>
    </source>
</reference>
<reference evidence="2 3" key="2">
    <citation type="submission" date="2017-10" db="EMBL/GenBank/DDBJ databases">
        <title>Genome analyses suggest a sexual origin of heterokaryosis in a supposedly ancient asexual fungus.</title>
        <authorList>
            <person name="Corradi N."/>
            <person name="Sedzielewska K."/>
            <person name="Noel J."/>
            <person name="Charron P."/>
            <person name="Farinelli L."/>
            <person name="Marton T."/>
            <person name="Kruger M."/>
            <person name="Pelin A."/>
            <person name="Brachmann A."/>
            <person name="Corradi N."/>
        </authorList>
    </citation>
    <scope>NUCLEOTIDE SEQUENCE [LARGE SCALE GENOMIC DNA]</scope>
    <source>
        <strain evidence="2 3">A1</strain>
    </source>
</reference>
<accession>A0A2N0RH33</accession>
<evidence type="ECO:0000313" key="3">
    <source>
        <dbReference type="Proteomes" id="UP000232688"/>
    </source>
</evidence>
<sequence>MPKSNRCSSTPKYPRVETIQEQELEGENKQVYGKKREISLEWPTTDRQERDWKGRKQSERAYKGRDCKNGHKFGTSCLILGNQKGYGRQDCTSRSPIRHFVPHPWQSKSEGMDCEMSSANRWIANSAFCASSGNQEMAIEREATM</sequence>
<proteinExistence type="predicted"/>
<dbReference type="VEuPathDB" id="FungiDB:RhiirFUN_025145"/>